<dbReference type="AlphaFoldDB" id="A0A1D7Y278"/>
<accession>A0A1D7Y278</accession>
<sequence>MPALLGVEFGELSDVGPPELFEGDHRERVAQEVGVCFDQHVDLVAAVVGGGEHRLPAGYRHRQPVLVQPEHRRFQAVIGFPQKPPPLDRLKVLQPHPVNTAGAEPVHHVRAGRVGDDQGSADALVAARCPGLFDHLGPVPLDVGDHLLDAAVRDIDPPGGEVLRDHPGQPEPLVSAQGSAGGDLEDGDAGLLGQP</sequence>
<dbReference type="KEGG" id="spun:BFF78_00065"/>
<reference evidence="3" key="1">
    <citation type="submission" date="2016-09" db="EMBL/GenBank/DDBJ databases">
        <title>Streptomyces puniciscabiei strain:TW1S1 Genome sequencing and assembly.</title>
        <authorList>
            <person name="Kim M.-K."/>
            <person name="Kim S.B."/>
        </authorList>
    </citation>
    <scope>NUCLEOTIDE SEQUENCE [LARGE SCALE GENOMIC DNA]</scope>
    <source>
        <strain evidence="3">TW1S1</strain>
    </source>
</reference>
<feature type="region of interest" description="Disordered" evidence="1">
    <location>
        <begin position="158"/>
        <end position="195"/>
    </location>
</feature>
<gene>
    <name evidence="2" type="ORF">BFF78_00065</name>
</gene>
<evidence type="ECO:0000313" key="2">
    <source>
        <dbReference type="EMBL" id="AOR29701.1"/>
    </source>
</evidence>
<evidence type="ECO:0000313" key="3">
    <source>
        <dbReference type="Proteomes" id="UP000094960"/>
    </source>
</evidence>
<evidence type="ECO:0000256" key="1">
    <source>
        <dbReference type="SAM" id="MobiDB-lite"/>
    </source>
</evidence>
<dbReference type="Proteomes" id="UP000094960">
    <property type="component" value="Chromosome"/>
</dbReference>
<organism evidence="2 3">
    <name type="scientific">Streptomyces fodineus</name>
    <dbReference type="NCBI Taxonomy" id="1904616"/>
    <lineage>
        <taxon>Bacteria</taxon>
        <taxon>Bacillati</taxon>
        <taxon>Actinomycetota</taxon>
        <taxon>Actinomycetes</taxon>
        <taxon>Kitasatosporales</taxon>
        <taxon>Streptomycetaceae</taxon>
        <taxon>Streptomyces</taxon>
    </lineage>
</organism>
<dbReference type="EMBL" id="CP017248">
    <property type="protein sequence ID" value="AOR29701.1"/>
    <property type="molecule type" value="Genomic_DNA"/>
</dbReference>
<proteinExistence type="predicted"/>
<feature type="compositionally biased region" description="Basic and acidic residues" evidence="1">
    <location>
        <begin position="158"/>
        <end position="168"/>
    </location>
</feature>
<name>A0A1D7Y278_9ACTN</name>
<keyword evidence="3" id="KW-1185">Reference proteome</keyword>
<protein>
    <submittedName>
        <fullName evidence="2">Uncharacterized protein</fullName>
    </submittedName>
</protein>